<accession>A0A3D9C0T2</accession>
<comment type="caution">
    <text evidence="1">The sequence shown here is derived from an EMBL/GenBank/DDBJ whole genome shotgun (WGS) entry which is preliminary data.</text>
</comment>
<sequence>MAESFLINKKASGWRPQKTQMMKKNFISEIKINLFNSNSKLDLTFYLFYAYSHKKPANITF</sequence>
<gene>
    <name evidence="1" type="ORF">DRF65_26095</name>
</gene>
<dbReference type="AlphaFoldDB" id="A0A3D9C0T2"/>
<dbReference type="Proteomes" id="UP000256686">
    <property type="component" value="Unassembled WGS sequence"/>
</dbReference>
<evidence type="ECO:0000313" key="2">
    <source>
        <dbReference type="Proteomes" id="UP000256686"/>
    </source>
</evidence>
<organism evidence="1 2">
    <name type="scientific">Chryseobacterium pennae</name>
    <dbReference type="NCBI Taxonomy" id="2258962"/>
    <lineage>
        <taxon>Bacteria</taxon>
        <taxon>Pseudomonadati</taxon>
        <taxon>Bacteroidota</taxon>
        <taxon>Flavobacteriia</taxon>
        <taxon>Flavobacteriales</taxon>
        <taxon>Weeksellaceae</taxon>
        <taxon>Chryseobacterium group</taxon>
        <taxon>Chryseobacterium</taxon>
    </lineage>
</organism>
<reference evidence="2" key="1">
    <citation type="submission" date="2018-06" db="EMBL/GenBank/DDBJ databases">
        <authorList>
            <person name="Lum Nde A."/>
            <person name="Hugo C."/>
        </authorList>
    </citation>
    <scope>NUCLEOTIDE SEQUENCE [LARGE SCALE GENOMIC DNA]</scope>
    <source>
        <strain evidence="2">1_F178</strain>
    </source>
</reference>
<evidence type="ECO:0000313" key="1">
    <source>
        <dbReference type="EMBL" id="REC59467.1"/>
    </source>
</evidence>
<name>A0A3D9C0T2_9FLAO</name>
<keyword evidence="2" id="KW-1185">Reference proteome</keyword>
<proteinExistence type="predicted"/>
<dbReference type="EMBL" id="QNVT01000038">
    <property type="protein sequence ID" value="REC59467.1"/>
    <property type="molecule type" value="Genomic_DNA"/>
</dbReference>
<protein>
    <submittedName>
        <fullName evidence="1">Uncharacterized protein</fullName>
    </submittedName>
</protein>